<evidence type="ECO:0000256" key="6">
    <source>
        <dbReference type="ARBA" id="ARBA00044633"/>
    </source>
</evidence>
<feature type="binding site" evidence="7">
    <location>
        <position position="338"/>
    </location>
    <ligand>
        <name>phosphoenolpyruvate</name>
        <dbReference type="ChEBI" id="CHEBI:58702"/>
    </ligand>
</feature>
<comment type="caution">
    <text evidence="7">Lacks conserved residue(s) required for the propagation of feature annotation.</text>
</comment>
<feature type="binding site" evidence="7">
    <location>
        <position position="307"/>
    </location>
    <ligand>
        <name>3-phosphoshikimate</name>
        <dbReference type="ChEBI" id="CHEBI:145989"/>
    </ligand>
</feature>
<comment type="subcellular location">
    <subcellularLocation>
        <location evidence="7">Cytoplasm</location>
    </subcellularLocation>
</comment>
<feature type="binding site" evidence="7">
    <location>
        <position position="24"/>
    </location>
    <ligand>
        <name>3-phosphoshikimate</name>
        <dbReference type="ChEBI" id="CHEBI:145989"/>
    </ligand>
</feature>
<dbReference type="PANTHER" id="PTHR21090">
    <property type="entry name" value="AROM/DEHYDROQUINATE SYNTHASE"/>
    <property type="match status" value="1"/>
</dbReference>
<dbReference type="PIRSF" id="PIRSF000505">
    <property type="entry name" value="EPSPS"/>
    <property type="match status" value="1"/>
</dbReference>
<dbReference type="GO" id="GO:0005737">
    <property type="term" value="C:cytoplasm"/>
    <property type="evidence" value="ECO:0007669"/>
    <property type="project" value="UniProtKB-SubCell"/>
</dbReference>
<keyword evidence="5 7" id="KW-0057">Aromatic amino acid biosynthesis</keyword>
<evidence type="ECO:0000256" key="1">
    <source>
        <dbReference type="ARBA" id="ARBA00004811"/>
    </source>
</evidence>
<feature type="binding site" evidence="7">
    <location>
        <position position="93"/>
    </location>
    <ligand>
        <name>phosphoenolpyruvate</name>
        <dbReference type="ChEBI" id="CHEBI:58702"/>
    </ligand>
</feature>
<evidence type="ECO:0000256" key="4">
    <source>
        <dbReference type="ARBA" id="ARBA00022679"/>
    </source>
</evidence>
<dbReference type="InterPro" id="IPR013792">
    <property type="entry name" value="RNA3'P_cycl/enolpyr_Trfase_a/b"/>
</dbReference>
<dbReference type="RefSeq" id="WP_134112362.1">
    <property type="nucleotide sequence ID" value="NZ_SOBG01000002.1"/>
</dbReference>
<feature type="binding site" evidence="7">
    <location>
        <position position="334"/>
    </location>
    <ligand>
        <name>3-phosphoshikimate</name>
        <dbReference type="ChEBI" id="CHEBI:145989"/>
    </ligand>
</feature>
<keyword evidence="4 7" id="KW-0808">Transferase</keyword>
<comment type="subunit">
    <text evidence="7">Monomer.</text>
</comment>
<dbReference type="Gene3D" id="3.65.10.10">
    <property type="entry name" value="Enolpyruvate transferase domain"/>
    <property type="match status" value="2"/>
</dbReference>
<dbReference type="InterPro" id="IPR006264">
    <property type="entry name" value="EPSP_synthase"/>
</dbReference>
<comment type="caution">
    <text evidence="9">The sequence shown here is derived from an EMBL/GenBank/DDBJ whole genome shotgun (WGS) entry which is preliminary data.</text>
</comment>
<feature type="binding site" evidence="7">
    <location>
        <position position="28"/>
    </location>
    <ligand>
        <name>3-phosphoshikimate</name>
        <dbReference type="ChEBI" id="CHEBI:145989"/>
    </ligand>
</feature>
<feature type="binding site" evidence="7">
    <location>
        <position position="164"/>
    </location>
    <ligand>
        <name>3-phosphoshikimate</name>
        <dbReference type="ChEBI" id="CHEBI:145989"/>
    </ligand>
</feature>
<name>A0AA46DZU4_9FUSO</name>
<gene>
    <name evidence="7" type="primary">aroA</name>
    <name evidence="9" type="ORF">EV215_0450</name>
</gene>
<dbReference type="GO" id="GO:0008652">
    <property type="term" value="P:amino acid biosynthetic process"/>
    <property type="evidence" value="ECO:0007669"/>
    <property type="project" value="UniProtKB-KW"/>
</dbReference>
<organism evidence="9 10">
    <name type="scientific">Hypnocyclicus thermotrophus</name>
    <dbReference type="NCBI Taxonomy" id="1627895"/>
    <lineage>
        <taxon>Bacteria</taxon>
        <taxon>Fusobacteriati</taxon>
        <taxon>Fusobacteriota</taxon>
        <taxon>Fusobacteriia</taxon>
        <taxon>Fusobacteriales</taxon>
        <taxon>Fusobacteriaceae</taxon>
        <taxon>Hypnocyclicus</taxon>
    </lineage>
</organism>
<dbReference type="NCBIfam" id="TIGR01356">
    <property type="entry name" value="aroA"/>
    <property type="match status" value="1"/>
</dbReference>
<keyword evidence="3 7" id="KW-0028">Amino-acid biosynthesis</keyword>
<feature type="binding site" evidence="7">
    <location>
        <position position="23"/>
    </location>
    <ligand>
        <name>phosphoenolpyruvate</name>
        <dbReference type="ChEBI" id="CHEBI:58702"/>
    </ligand>
</feature>
<evidence type="ECO:0000259" key="8">
    <source>
        <dbReference type="Pfam" id="PF00275"/>
    </source>
</evidence>
<protein>
    <recommendedName>
        <fullName evidence="7">3-phosphoshikimate 1-carboxyvinyltransferase</fullName>
        <ecNumber evidence="7">2.5.1.19</ecNumber>
    </recommendedName>
    <alternativeName>
        <fullName evidence="7">5-enolpyruvylshikimate-3-phosphate synthase</fullName>
        <shortName evidence="7">EPSP synthase</shortName>
        <shortName evidence="7">EPSPS</shortName>
    </alternativeName>
</protein>
<dbReference type="InterPro" id="IPR001986">
    <property type="entry name" value="Enolpyruvate_Tfrase_dom"/>
</dbReference>
<dbReference type="GO" id="GO:0009073">
    <property type="term" value="P:aromatic amino acid family biosynthetic process"/>
    <property type="evidence" value="ECO:0007669"/>
    <property type="project" value="UniProtKB-KW"/>
</dbReference>
<dbReference type="EC" id="2.5.1.19" evidence="7"/>
<feature type="binding site" evidence="7">
    <location>
        <position position="166"/>
    </location>
    <ligand>
        <name>3-phosphoshikimate</name>
        <dbReference type="ChEBI" id="CHEBI:145989"/>
    </ligand>
</feature>
<reference evidence="9 10" key="1">
    <citation type="submission" date="2019-03" db="EMBL/GenBank/DDBJ databases">
        <title>Genomic Encyclopedia of Type Strains, Phase IV (KMG-IV): sequencing the most valuable type-strain genomes for metagenomic binning, comparative biology and taxonomic classification.</title>
        <authorList>
            <person name="Goeker M."/>
        </authorList>
    </citation>
    <scope>NUCLEOTIDE SEQUENCE [LARGE SCALE GENOMIC DNA]</scope>
    <source>
        <strain evidence="9 10">DSM 100055</strain>
    </source>
</reference>
<dbReference type="GO" id="GO:0003866">
    <property type="term" value="F:3-phosphoshikimate 1-carboxyvinyltransferase activity"/>
    <property type="evidence" value="ECO:0007669"/>
    <property type="project" value="UniProtKB-UniRule"/>
</dbReference>
<evidence type="ECO:0000256" key="7">
    <source>
        <dbReference type="HAMAP-Rule" id="MF_00210"/>
    </source>
</evidence>
<feature type="binding site" evidence="7">
    <location>
        <position position="165"/>
    </location>
    <ligand>
        <name>3-phosphoshikimate</name>
        <dbReference type="ChEBI" id="CHEBI:145989"/>
    </ligand>
</feature>
<dbReference type="CDD" id="cd01556">
    <property type="entry name" value="EPSP_synthase"/>
    <property type="match status" value="1"/>
</dbReference>
<dbReference type="GO" id="GO:0009423">
    <property type="term" value="P:chorismate biosynthetic process"/>
    <property type="evidence" value="ECO:0007669"/>
    <property type="project" value="UniProtKB-UniRule"/>
</dbReference>
<feature type="active site" description="Proton acceptor" evidence="7">
    <location>
        <position position="307"/>
    </location>
</feature>
<feature type="binding site" evidence="7">
    <location>
        <position position="192"/>
    </location>
    <ligand>
        <name>3-phosphoshikimate</name>
        <dbReference type="ChEBI" id="CHEBI:145989"/>
    </ligand>
</feature>
<feature type="binding site" evidence="7">
    <location>
        <position position="380"/>
    </location>
    <ligand>
        <name>phosphoenolpyruvate</name>
        <dbReference type="ChEBI" id="CHEBI:58702"/>
    </ligand>
</feature>
<evidence type="ECO:0000256" key="5">
    <source>
        <dbReference type="ARBA" id="ARBA00023141"/>
    </source>
</evidence>
<keyword evidence="7" id="KW-0963">Cytoplasm</keyword>
<comment type="similarity">
    <text evidence="2 7">Belongs to the EPSP synthase family.</text>
</comment>
<comment type="function">
    <text evidence="7">Catalyzes the transfer of the enolpyruvyl moiety of phosphoenolpyruvate (PEP) to the 5-hydroxyl of shikimate-3-phosphate (S3P) to produce enolpyruvyl shikimate-3-phosphate and inorganic phosphate.</text>
</comment>
<feature type="domain" description="Enolpyruvate transferase" evidence="8">
    <location>
        <begin position="10"/>
        <end position="414"/>
    </location>
</feature>
<dbReference type="SUPFAM" id="SSF55205">
    <property type="entry name" value="EPT/RTPC-like"/>
    <property type="match status" value="1"/>
</dbReference>
<dbReference type="AlphaFoldDB" id="A0AA46DZU4"/>
<sequence>MKKVIINPEKNNIKGEIVIPPSKSYAHRAIICASLAKGRSIIENIDYSVDINSTIEIMTKMGAKIEKNGSVLTIDGTDNIKITDIDLNCNESGSTIRFLIPLALARYNRAKFLGKGKLITRPLDVYYNIFEKQGIKYETDNGKLPLFVEGELKPDTFIIPGNISSQFISGLMFTLPLLNGDSIIKIKGNLESKAYVDLTLDMLNRFGIEIENRDYQNFYIKGNQKYKAQNYRVEGDFSQAAFWIVAGLIGENPITLKGMNINSLQGDKEILNIAKRMGGQLDIKEEEIIVYPSKTKGIKIDVSQCPDIGPILSVLGSVSEGETNIVNAERLRIKECDRITASVSELAKLGANIQEIEDSIKIIGVERLSGNKTDSWNDHRIAMSLAIASIKIDGEIEINNSECVKKSYPSFWKEFTKIGGHLNECNVG</sequence>
<evidence type="ECO:0000313" key="10">
    <source>
        <dbReference type="Proteomes" id="UP000294678"/>
    </source>
</evidence>
<evidence type="ECO:0000313" key="9">
    <source>
        <dbReference type="EMBL" id="TDT71766.1"/>
    </source>
</evidence>
<comment type="catalytic activity">
    <reaction evidence="6">
        <text>3-phosphoshikimate + phosphoenolpyruvate = 5-O-(1-carboxyvinyl)-3-phosphoshikimate + phosphate</text>
        <dbReference type="Rhea" id="RHEA:21256"/>
        <dbReference type="ChEBI" id="CHEBI:43474"/>
        <dbReference type="ChEBI" id="CHEBI:57701"/>
        <dbReference type="ChEBI" id="CHEBI:58702"/>
        <dbReference type="ChEBI" id="CHEBI:145989"/>
        <dbReference type="EC" id="2.5.1.19"/>
    </reaction>
    <physiologicalReaction direction="left-to-right" evidence="6">
        <dbReference type="Rhea" id="RHEA:21257"/>
    </physiologicalReaction>
</comment>
<feature type="binding site" evidence="7">
    <location>
        <position position="406"/>
    </location>
    <ligand>
        <name>phosphoenolpyruvate</name>
        <dbReference type="ChEBI" id="CHEBI:58702"/>
    </ligand>
</feature>
<accession>A0AA46DZU4</accession>
<feature type="binding site" evidence="7">
    <location>
        <position position="23"/>
    </location>
    <ligand>
        <name>3-phosphoshikimate</name>
        <dbReference type="ChEBI" id="CHEBI:145989"/>
    </ligand>
</feature>
<dbReference type="Proteomes" id="UP000294678">
    <property type="component" value="Unassembled WGS sequence"/>
</dbReference>
<proteinExistence type="inferred from homology"/>
<dbReference type="PANTHER" id="PTHR21090:SF5">
    <property type="entry name" value="PENTAFUNCTIONAL AROM POLYPEPTIDE"/>
    <property type="match status" value="1"/>
</dbReference>
<dbReference type="HAMAP" id="MF_00210">
    <property type="entry name" value="EPSP_synth"/>
    <property type="match status" value="1"/>
</dbReference>
<dbReference type="InterPro" id="IPR036968">
    <property type="entry name" value="Enolpyruvate_Tfrase_sf"/>
</dbReference>
<dbReference type="EMBL" id="SOBG01000002">
    <property type="protein sequence ID" value="TDT71766.1"/>
    <property type="molecule type" value="Genomic_DNA"/>
</dbReference>
<evidence type="ECO:0000256" key="2">
    <source>
        <dbReference type="ARBA" id="ARBA00009948"/>
    </source>
</evidence>
<feature type="binding site" evidence="7">
    <location>
        <position position="166"/>
    </location>
    <ligand>
        <name>phosphoenolpyruvate</name>
        <dbReference type="ChEBI" id="CHEBI:58702"/>
    </ligand>
</feature>
<evidence type="ECO:0000256" key="3">
    <source>
        <dbReference type="ARBA" id="ARBA00022605"/>
    </source>
</evidence>
<dbReference type="Pfam" id="PF00275">
    <property type="entry name" value="EPSP_synthase"/>
    <property type="match status" value="1"/>
</dbReference>
<feature type="binding site" evidence="7">
    <location>
        <position position="121"/>
    </location>
    <ligand>
        <name>phosphoenolpyruvate</name>
        <dbReference type="ChEBI" id="CHEBI:58702"/>
    </ligand>
</feature>
<comment type="pathway">
    <text evidence="1 7">Metabolic intermediate biosynthesis; chorismate biosynthesis; chorismate from D-erythrose 4-phosphate and phosphoenolpyruvate: step 6/7.</text>
</comment>
<keyword evidence="10" id="KW-1185">Reference proteome</keyword>